<feature type="compositionally biased region" description="Polar residues" evidence="1">
    <location>
        <begin position="21"/>
        <end position="33"/>
    </location>
</feature>
<evidence type="ECO:0000313" key="3">
    <source>
        <dbReference type="EMBL" id="STX81649.1"/>
    </source>
</evidence>
<keyword evidence="4" id="KW-1185">Reference proteome</keyword>
<dbReference type="RefSeq" id="WP_160116252.1">
    <property type="nucleotide sequence ID" value="NZ_CAAAHP010000008.1"/>
</dbReference>
<keyword evidence="2" id="KW-0732">Signal</keyword>
<feature type="signal peptide" evidence="2">
    <location>
        <begin position="1"/>
        <end position="21"/>
    </location>
</feature>
<name>A0A378KAW7_9GAMM</name>
<feature type="chain" id="PRO_5016738809" description="Lipoprotein" evidence="2">
    <location>
        <begin position="22"/>
        <end position="49"/>
    </location>
</feature>
<dbReference type="Proteomes" id="UP000254794">
    <property type="component" value="Unassembled WGS sequence"/>
</dbReference>
<feature type="compositionally biased region" description="Gly residues" evidence="1">
    <location>
        <begin position="36"/>
        <end position="49"/>
    </location>
</feature>
<evidence type="ECO:0000256" key="1">
    <source>
        <dbReference type="SAM" id="MobiDB-lite"/>
    </source>
</evidence>
<proteinExistence type="predicted"/>
<gene>
    <name evidence="3" type="ORF">NCTC13316_03522</name>
</gene>
<protein>
    <recommendedName>
        <fullName evidence="5">Lipoprotein</fullName>
    </recommendedName>
</protein>
<dbReference type="EMBL" id="UGOD01000006">
    <property type="protein sequence ID" value="STX81649.1"/>
    <property type="molecule type" value="Genomic_DNA"/>
</dbReference>
<organism evidence="3 4">
    <name type="scientific">Legionella busanensis</name>
    <dbReference type="NCBI Taxonomy" id="190655"/>
    <lineage>
        <taxon>Bacteria</taxon>
        <taxon>Pseudomonadati</taxon>
        <taxon>Pseudomonadota</taxon>
        <taxon>Gammaproteobacteria</taxon>
        <taxon>Legionellales</taxon>
        <taxon>Legionellaceae</taxon>
        <taxon>Legionella</taxon>
    </lineage>
</organism>
<feature type="region of interest" description="Disordered" evidence="1">
    <location>
        <begin position="21"/>
        <end position="49"/>
    </location>
</feature>
<evidence type="ECO:0008006" key="5">
    <source>
        <dbReference type="Google" id="ProtNLM"/>
    </source>
</evidence>
<sequence>MNRTLLLFLLFTGLLVGCSNHNEPTHPSGTGALNTGFGGSGGHGGHGGH</sequence>
<reference evidence="3 4" key="1">
    <citation type="submission" date="2018-06" db="EMBL/GenBank/DDBJ databases">
        <authorList>
            <consortium name="Pathogen Informatics"/>
            <person name="Doyle S."/>
        </authorList>
    </citation>
    <scope>NUCLEOTIDE SEQUENCE [LARGE SCALE GENOMIC DNA]</scope>
    <source>
        <strain evidence="3 4">NCTC13316</strain>
    </source>
</reference>
<dbReference type="PROSITE" id="PS51257">
    <property type="entry name" value="PROKAR_LIPOPROTEIN"/>
    <property type="match status" value="1"/>
</dbReference>
<evidence type="ECO:0000256" key="2">
    <source>
        <dbReference type="SAM" id="SignalP"/>
    </source>
</evidence>
<accession>A0A378KAW7</accession>
<evidence type="ECO:0000313" key="4">
    <source>
        <dbReference type="Proteomes" id="UP000254794"/>
    </source>
</evidence>
<dbReference type="AlphaFoldDB" id="A0A378KAW7"/>